<dbReference type="InterPro" id="IPR009241">
    <property type="entry name" value="HigB-like"/>
</dbReference>
<dbReference type="STRING" id="1414854.GQ61_05500"/>
<evidence type="ECO:0000313" key="1">
    <source>
        <dbReference type="EMBL" id="ARN84834.1"/>
    </source>
</evidence>
<sequence>MLIPKIVKIYQDETGHEPYIEWLDALKDKTTKSRIQQRIRRITLGNSGDHHSVGQGVSELRLDFGPGYRIYYGEQGNKIVILLCGGNKKTQARDIEKAQSYWKEYMES</sequence>
<dbReference type="PIRSF" id="PIRSF028744">
    <property type="entry name" value="Addict_mod_HI1419"/>
    <property type="match status" value="1"/>
</dbReference>
<protein>
    <recommendedName>
        <fullName evidence="3">Addiction module protein</fullName>
    </recommendedName>
</protein>
<proteinExistence type="predicted"/>
<dbReference type="OrthoDB" id="5296237at2"/>
<reference evidence="1 2" key="1">
    <citation type="submission" date="2014-06" db="EMBL/GenBank/DDBJ databases">
        <title>The genome of the endonuclear symbiont Nucleicultrix amoebiphila.</title>
        <authorList>
            <person name="Schulz F."/>
            <person name="Horn M."/>
        </authorList>
    </citation>
    <scope>NUCLEOTIDE SEQUENCE [LARGE SCALE GENOMIC DNA]</scope>
    <source>
        <strain evidence="1 2">FS5</strain>
    </source>
</reference>
<organism evidence="1 2">
    <name type="scientific">Candidatus Nucleicultrix amoebiphila FS5</name>
    <dbReference type="NCBI Taxonomy" id="1414854"/>
    <lineage>
        <taxon>Bacteria</taxon>
        <taxon>Pseudomonadati</taxon>
        <taxon>Pseudomonadota</taxon>
        <taxon>Alphaproteobacteria</taxon>
        <taxon>Holosporales</taxon>
        <taxon>Candidatus Nucleicultricaceae</taxon>
        <taxon>Candidatus Nucleicultrix</taxon>
    </lineage>
</organism>
<evidence type="ECO:0008006" key="3">
    <source>
        <dbReference type="Google" id="ProtNLM"/>
    </source>
</evidence>
<name>A0A1W6N4Q5_9PROT</name>
<dbReference type="RefSeq" id="WP_085784330.1">
    <property type="nucleotide sequence ID" value="NZ_CP008743.1"/>
</dbReference>
<dbReference type="PANTHER" id="PTHR41791:SF1">
    <property type="entry name" value="SSL7039 PROTEIN"/>
    <property type="match status" value="1"/>
</dbReference>
<dbReference type="EMBL" id="CP008743">
    <property type="protein sequence ID" value="ARN84834.1"/>
    <property type="molecule type" value="Genomic_DNA"/>
</dbReference>
<dbReference type="NCBIfam" id="TIGR02683">
    <property type="entry name" value="upstrm_HI1419"/>
    <property type="match status" value="1"/>
</dbReference>
<evidence type="ECO:0000313" key="2">
    <source>
        <dbReference type="Proteomes" id="UP000237351"/>
    </source>
</evidence>
<dbReference type="KEGG" id="naf:GQ61_05500"/>
<accession>A0A1W6N4Q5</accession>
<dbReference type="PANTHER" id="PTHR41791">
    <property type="entry name" value="SSL7039 PROTEIN"/>
    <property type="match status" value="1"/>
</dbReference>
<gene>
    <name evidence="1" type="ORF">GQ61_05500</name>
</gene>
<dbReference type="AlphaFoldDB" id="A0A1W6N4Q5"/>
<keyword evidence="2" id="KW-1185">Reference proteome</keyword>
<dbReference type="Proteomes" id="UP000237351">
    <property type="component" value="Chromosome"/>
</dbReference>
<dbReference type="InterPro" id="IPR014056">
    <property type="entry name" value="TypeIITA-like_toxin_pred"/>
</dbReference>
<dbReference type="Pfam" id="PF05973">
    <property type="entry name" value="Gp49"/>
    <property type="match status" value="1"/>
</dbReference>